<evidence type="ECO:0000256" key="1">
    <source>
        <dbReference type="SAM" id="MobiDB-lite"/>
    </source>
</evidence>
<feature type="region of interest" description="Disordered" evidence="1">
    <location>
        <begin position="779"/>
        <end position="805"/>
    </location>
</feature>
<reference evidence="3" key="1">
    <citation type="journal article" date="2017" name="Plant J.">
        <title>The pomegranate (Punica granatum L.) genome and the genomics of punicalagin biosynthesis.</title>
        <authorList>
            <person name="Qin G."/>
            <person name="Xu C."/>
            <person name="Ming R."/>
            <person name="Tang H."/>
            <person name="Guyot R."/>
            <person name="Kramer E.M."/>
            <person name="Hu Y."/>
            <person name="Yi X."/>
            <person name="Qi Y."/>
            <person name="Xu X."/>
            <person name="Gao Z."/>
            <person name="Pan H."/>
            <person name="Jian J."/>
            <person name="Tian Y."/>
            <person name="Yue Z."/>
            <person name="Xu Y."/>
        </authorList>
    </citation>
    <scope>NUCLEOTIDE SEQUENCE [LARGE SCALE GENOMIC DNA]</scope>
    <source>
        <strain evidence="3">cv. Dabenzi</strain>
    </source>
</reference>
<name>A0A218X9K7_PUNGR</name>
<evidence type="ECO:0000313" key="3">
    <source>
        <dbReference type="Proteomes" id="UP000197138"/>
    </source>
</evidence>
<gene>
    <name evidence="2" type="ORF">CDL15_Pgr007622</name>
</gene>
<dbReference type="AlphaFoldDB" id="A0A218X9K7"/>
<dbReference type="Proteomes" id="UP000197138">
    <property type="component" value="Unassembled WGS sequence"/>
</dbReference>
<sequence>MSEDTGGGAVEFERSVMETLKRCEDRRDAPLVWAVEVAKCVGAADMELPSPELGQVLVSRLCSNFGNPFLWKFLDQALASRLVSSFHVLALLSPRILSDRQSQPEAYKLFLELISRYIFSYEAVSTDACKDKIIKSVDAAMQLSQAYELHITELGHAYVLFFFSTVVGLIDSTVDDWEYQNTTKDRPSGIPGSMDLQKMDVDLKGTQNDKRVERRDWMRRTNSLMALERSLAFEGQLSQRTVTEMLVDIESCNFVPCWNSKSALPACWVLFDIYMESTMDPKQLPITSAVDILTETVITLQVLNQASWQETFLALWVSGLRLVQRERDPPEGPIPHLEARLCVLLSIVPLAIANILKDDVIVNSSPPQDAKPLTEMELKYGHGVNGKIRTPKRDDLILALQSLGQFSSLLCPPESVLDAANRAAAKAADVISLSKNTNDSKGSDCPSGSSVKAGGNMRHLIVEACIARNLIDASAYFWPDYVSASVISLSDATPKEMSPWSVFMEGAPLTESLISSLIATPATSLAEIKKVSRIALNGSEEEKSAAAKILCGASLSCGWNIQEHVVNFVVKLLSPPLLPGHDESQNYLMDHMPMLSAVLFGVSPIETVHILSLHGAVPEFAAALMPLCEVFGSLNPALNNQSKTGDQLSVYRVFSAAFLVLLRLWKFYRPAIERGLKEGDGAIGVGLTLEYLLLLRNRRFPSATVNPSPQDKMPMDLDQFDSPSDKPIYIDFFPKLRAWYCQNKICVASPLSGLCTGNSVHQVANRIISTVYSKMTMGGPSSDNSAASSGTSCGSSSTGGEEPSERPLLPAWELLEAIPFALESLLTACAYGKLSSRHLTTDGSTSMLPLPMAALVSLTITFKLDRNIEYLLAVAGPALENCATGCSWPSMPTISSLWAQKIQRWHKYIVYSCSRSVFRQSKGAVTQLLRSCFTSFLGIRNGPDSPLTSQGSINGLLGHISPQGGLPNSAPGLLFLRSCRLIQDVEQVNDVIVGLVAEFARDSVDLSAKTTSTRLRSAHSSLSITAARAKEVSSLGASLLCAAGGPRLVYELYWRTIPTWLLSAEEVKLKEVSSASRIIEGYAMAYLMLQCGACTWGIKDRPLSWGFSSQATRVVAAHMDFLAGVLEGNVLLGCHPVTWKTYVSCLLGFIVNFNPVWVREVRKETLRKLACGLRKWHKSELALSLLERAGIQAMDLVAESLSSIG</sequence>
<feature type="compositionally biased region" description="Low complexity" evidence="1">
    <location>
        <begin position="779"/>
        <end position="800"/>
    </location>
</feature>
<dbReference type="GO" id="GO:2000762">
    <property type="term" value="P:regulation of phenylpropanoid metabolic process"/>
    <property type="evidence" value="ECO:0007669"/>
    <property type="project" value="InterPro"/>
</dbReference>
<organism evidence="2 3">
    <name type="scientific">Punica granatum</name>
    <name type="common">Pomegranate</name>
    <dbReference type="NCBI Taxonomy" id="22663"/>
    <lineage>
        <taxon>Eukaryota</taxon>
        <taxon>Viridiplantae</taxon>
        <taxon>Streptophyta</taxon>
        <taxon>Embryophyta</taxon>
        <taxon>Tracheophyta</taxon>
        <taxon>Spermatophyta</taxon>
        <taxon>Magnoliopsida</taxon>
        <taxon>eudicotyledons</taxon>
        <taxon>Gunneridae</taxon>
        <taxon>Pentapetalae</taxon>
        <taxon>rosids</taxon>
        <taxon>malvids</taxon>
        <taxon>Myrtales</taxon>
        <taxon>Lythraceae</taxon>
        <taxon>Punica</taxon>
    </lineage>
</organism>
<dbReference type="PANTHER" id="PTHR33739:SF3">
    <property type="entry name" value="OS07G0681500 PROTEIN"/>
    <property type="match status" value="1"/>
</dbReference>
<evidence type="ECO:0008006" key="4">
    <source>
        <dbReference type="Google" id="ProtNLM"/>
    </source>
</evidence>
<dbReference type="GO" id="GO:0016592">
    <property type="term" value="C:mediator complex"/>
    <property type="evidence" value="ECO:0007669"/>
    <property type="project" value="InterPro"/>
</dbReference>
<accession>A0A218X9K7</accession>
<protein>
    <recommendedName>
        <fullName evidence="4">Mediator of RNA polymerase II transcription subunit 33A-like</fullName>
    </recommendedName>
</protein>
<dbReference type="EMBL" id="MTKT01002214">
    <property type="protein sequence ID" value="OWM81584.1"/>
    <property type="molecule type" value="Genomic_DNA"/>
</dbReference>
<proteinExistence type="predicted"/>
<comment type="caution">
    <text evidence="2">The sequence shown here is derived from an EMBL/GenBank/DDBJ whole genome shotgun (WGS) entry which is preliminary data.</text>
</comment>
<evidence type="ECO:0000313" key="2">
    <source>
        <dbReference type="EMBL" id="OWM81584.1"/>
    </source>
</evidence>
<dbReference type="PANTHER" id="PTHR33739">
    <property type="entry name" value="OS07G0681500 PROTEIN"/>
    <property type="match status" value="1"/>
</dbReference>
<dbReference type="InterPro" id="IPR039638">
    <property type="entry name" value="MED33A/B"/>
</dbReference>